<evidence type="ECO:0000256" key="13">
    <source>
        <dbReference type="ARBA" id="ARBA00022989"/>
    </source>
</evidence>
<sequence>MSMRTPLSQVRGLGSAREGTAHFWHQRLTAVANVPLTIFFVVLLISLQGADHATAVAVLGSPVVTVFMLLAILSVVYHMKLGMQIILEDYVQGEMAKVIWLMANIFFCTIVALASVFALLKISFGV</sequence>
<dbReference type="UniPathway" id="UPA00223"/>
<comment type="function">
    <text evidence="2">Membrane-anchoring subunit of succinate dehydrogenase (SDH).</text>
</comment>
<comment type="subunit">
    <text evidence="5">Part of an enzyme complex containing four subunits: a flavoprotein, an iron-sulfur protein, plus two membrane-anchoring proteins, SdhC and SdhD.</text>
</comment>
<dbReference type="InterPro" id="IPR034804">
    <property type="entry name" value="SQR/QFR_C/D"/>
</dbReference>
<evidence type="ECO:0000256" key="15">
    <source>
        <dbReference type="ARBA" id="ARBA00023136"/>
    </source>
</evidence>
<evidence type="ECO:0000256" key="2">
    <source>
        <dbReference type="ARBA" id="ARBA00004050"/>
    </source>
</evidence>
<dbReference type="Proteomes" id="UP000244081">
    <property type="component" value="Unassembled WGS sequence"/>
</dbReference>
<keyword evidence="14" id="KW-0408">Iron</keyword>
<keyword evidence="12" id="KW-0249">Electron transport</keyword>
<keyword evidence="9" id="KW-0349">Heme</keyword>
<feature type="transmembrane region" description="Helical" evidence="16">
    <location>
        <begin position="53"/>
        <end position="77"/>
    </location>
</feature>
<dbReference type="InterPro" id="IPR014312">
    <property type="entry name" value="Succ_DH_anchor"/>
</dbReference>
<feature type="transmembrane region" description="Helical" evidence="16">
    <location>
        <begin position="28"/>
        <end position="47"/>
    </location>
</feature>
<feature type="transmembrane region" description="Helical" evidence="16">
    <location>
        <begin position="98"/>
        <end position="120"/>
    </location>
</feature>
<dbReference type="GO" id="GO:0046872">
    <property type="term" value="F:metal ion binding"/>
    <property type="evidence" value="ECO:0007669"/>
    <property type="project" value="UniProtKB-KW"/>
</dbReference>
<dbReference type="NCBIfam" id="TIGR02968">
    <property type="entry name" value="succ_dehyd_anc"/>
    <property type="match status" value="1"/>
</dbReference>
<organism evidence="17 18">
    <name type="scientific">Breoghania corrubedonensis</name>
    <dbReference type="NCBI Taxonomy" id="665038"/>
    <lineage>
        <taxon>Bacteria</taxon>
        <taxon>Pseudomonadati</taxon>
        <taxon>Pseudomonadota</taxon>
        <taxon>Alphaproteobacteria</taxon>
        <taxon>Hyphomicrobiales</taxon>
        <taxon>Stappiaceae</taxon>
        <taxon>Breoghania</taxon>
    </lineage>
</organism>
<evidence type="ECO:0000256" key="7">
    <source>
        <dbReference type="ARBA" id="ARBA00022448"/>
    </source>
</evidence>
<keyword evidence="11" id="KW-0479">Metal-binding</keyword>
<keyword evidence="18" id="KW-1185">Reference proteome</keyword>
<evidence type="ECO:0000256" key="12">
    <source>
        <dbReference type="ARBA" id="ARBA00022982"/>
    </source>
</evidence>
<dbReference type="EMBL" id="QAYG01000001">
    <property type="protein sequence ID" value="PTW62971.1"/>
    <property type="molecule type" value="Genomic_DNA"/>
</dbReference>
<proteinExistence type="predicted"/>
<keyword evidence="7" id="KW-0813">Transport</keyword>
<evidence type="ECO:0000256" key="10">
    <source>
        <dbReference type="ARBA" id="ARBA00022692"/>
    </source>
</evidence>
<dbReference type="Gene3D" id="1.20.1300.10">
    <property type="entry name" value="Fumarate reductase/succinate dehydrogenase, transmembrane subunit"/>
    <property type="match status" value="1"/>
</dbReference>
<keyword evidence="13 16" id="KW-1133">Transmembrane helix</keyword>
<evidence type="ECO:0000256" key="4">
    <source>
        <dbReference type="ARBA" id="ARBA00005163"/>
    </source>
</evidence>
<evidence type="ECO:0000256" key="14">
    <source>
        <dbReference type="ARBA" id="ARBA00023004"/>
    </source>
</evidence>
<accession>A0A2T5VGT8</accession>
<keyword evidence="15 16" id="KW-0472">Membrane</keyword>
<evidence type="ECO:0000313" key="18">
    <source>
        <dbReference type="Proteomes" id="UP000244081"/>
    </source>
</evidence>
<comment type="cofactor">
    <cofactor evidence="1">
        <name>heme</name>
        <dbReference type="ChEBI" id="CHEBI:30413"/>
    </cofactor>
</comment>
<dbReference type="GO" id="GO:0020037">
    <property type="term" value="F:heme binding"/>
    <property type="evidence" value="ECO:0007669"/>
    <property type="project" value="InterPro"/>
</dbReference>
<dbReference type="SUPFAM" id="SSF81343">
    <property type="entry name" value="Fumarate reductase respiratory complex transmembrane subunits"/>
    <property type="match status" value="1"/>
</dbReference>
<keyword evidence="8" id="KW-0816">Tricarboxylic acid cycle</keyword>
<dbReference type="GO" id="GO:0006099">
    <property type="term" value="P:tricarboxylic acid cycle"/>
    <property type="evidence" value="ECO:0007669"/>
    <property type="project" value="UniProtKB-UniPathway"/>
</dbReference>
<keyword evidence="10 16" id="KW-0812">Transmembrane</keyword>
<protein>
    <recommendedName>
        <fullName evidence="6">Succinate dehydrogenase hydrophobic membrane anchor subunit</fullName>
    </recommendedName>
</protein>
<evidence type="ECO:0000256" key="5">
    <source>
        <dbReference type="ARBA" id="ARBA00011558"/>
    </source>
</evidence>
<comment type="pathway">
    <text evidence="4">Carbohydrate metabolism; tricarboxylic acid cycle.</text>
</comment>
<reference evidence="17 18" key="1">
    <citation type="submission" date="2018-04" db="EMBL/GenBank/DDBJ databases">
        <title>Genomic Encyclopedia of Archaeal and Bacterial Type Strains, Phase II (KMG-II): from individual species to whole genera.</title>
        <authorList>
            <person name="Goeker M."/>
        </authorList>
    </citation>
    <scope>NUCLEOTIDE SEQUENCE [LARGE SCALE GENOMIC DNA]</scope>
    <source>
        <strain evidence="17 18">DSM 23382</strain>
    </source>
</reference>
<comment type="caution">
    <text evidence="17">The sequence shown here is derived from an EMBL/GenBank/DDBJ whole genome shotgun (WGS) entry which is preliminary data.</text>
</comment>
<dbReference type="InterPro" id="IPR000701">
    <property type="entry name" value="SuccDH_FuR_B_TM-su"/>
</dbReference>
<evidence type="ECO:0000256" key="6">
    <source>
        <dbReference type="ARBA" id="ARBA00019425"/>
    </source>
</evidence>
<evidence type="ECO:0000256" key="9">
    <source>
        <dbReference type="ARBA" id="ARBA00022617"/>
    </source>
</evidence>
<evidence type="ECO:0000256" key="11">
    <source>
        <dbReference type="ARBA" id="ARBA00022723"/>
    </source>
</evidence>
<evidence type="ECO:0000256" key="16">
    <source>
        <dbReference type="SAM" id="Phobius"/>
    </source>
</evidence>
<name>A0A2T5VGT8_9HYPH</name>
<dbReference type="CDD" id="cd03495">
    <property type="entry name" value="SQR_TypeC_SdhD_like"/>
    <property type="match status" value="1"/>
</dbReference>
<dbReference type="Pfam" id="PF01127">
    <property type="entry name" value="Sdh_cyt"/>
    <property type="match status" value="1"/>
</dbReference>
<dbReference type="AlphaFoldDB" id="A0A2T5VGT8"/>
<evidence type="ECO:0000256" key="8">
    <source>
        <dbReference type="ARBA" id="ARBA00022532"/>
    </source>
</evidence>
<evidence type="ECO:0000256" key="3">
    <source>
        <dbReference type="ARBA" id="ARBA00004141"/>
    </source>
</evidence>
<dbReference type="GO" id="GO:0016020">
    <property type="term" value="C:membrane"/>
    <property type="evidence" value="ECO:0007669"/>
    <property type="project" value="UniProtKB-SubCell"/>
</dbReference>
<evidence type="ECO:0000313" key="17">
    <source>
        <dbReference type="EMBL" id="PTW62971.1"/>
    </source>
</evidence>
<evidence type="ECO:0000256" key="1">
    <source>
        <dbReference type="ARBA" id="ARBA00001971"/>
    </source>
</evidence>
<comment type="subcellular location">
    <subcellularLocation>
        <location evidence="3">Membrane</location>
        <topology evidence="3">Multi-pass membrane protein</topology>
    </subcellularLocation>
</comment>
<gene>
    <name evidence="17" type="ORF">C8N35_1011020</name>
</gene>